<comment type="caution">
    <text evidence="2">The sequence shown here is derived from an EMBL/GenBank/DDBJ whole genome shotgun (WGS) entry which is preliminary data.</text>
</comment>
<protein>
    <submittedName>
        <fullName evidence="2">Uncharacterized protein</fullName>
    </submittedName>
</protein>
<feature type="non-terminal residue" evidence="2">
    <location>
        <position position="1"/>
    </location>
</feature>
<organism evidence="2">
    <name type="scientific">Tanacetum cinerariifolium</name>
    <name type="common">Dalmatian daisy</name>
    <name type="synonym">Chrysanthemum cinerariifolium</name>
    <dbReference type="NCBI Taxonomy" id="118510"/>
    <lineage>
        <taxon>Eukaryota</taxon>
        <taxon>Viridiplantae</taxon>
        <taxon>Streptophyta</taxon>
        <taxon>Embryophyta</taxon>
        <taxon>Tracheophyta</taxon>
        <taxon>Spermatophyta</taxon>
        <taxon>Magnoliopsida</taxon>
        <taxon>eudicotyledons</taxon>
        <taxon>Gunneridae</taxon>
        <taxon>Pentapetalae</taxon>
        <taxon>asterids</taxon>
        <taxon>campanulids</taxon>
        <taxon>Asterales</taxon>
        <taxon>Asteraceae</taxon>
        <taxon>Asteroideae</taxon>
        <taxon>Anthemideae</taxon>
        <taxon>Anthemidinae</taxon>
        <taxon>Tanacetum</taxon>
    </lineage>
</organism>
<dbReference type="AlphaFoldDB" id="A0A699KFM5"/>
<evidence type="ECO:0000313" key="2">
    <source>
        <dbReference type="EMBL" id="GFA90783.1"/>
    </source>
</evidence>
<sequence length="122" mass="13995">IQALVQKLIDEDMIRQKAILDLALQFDSACTAKDGLRKAYEKCNDISQESPLSRGHRFNPAWRPYTNKDQPSIPRITEVHWFRPALDSSGERPQLPTSVVSYRVSTRDTYYTLTVGVLQQDQ</sequence>
<accession>A0A699KFM5</accession>
<proteinExistence type="predicted"/>
<reference evidence="2" key="1">
    <citation type="journal article" date="2019" name="Sci. Rep.">
        <title>Draft genome of Tanacetum cinerariifolium, the natural source of mosquito coil.</title>
        <authorList>
            <person name="Yamashiro T."/>
            <person name="Shiraishi A."/>
            <person name="Satake H."/>
            <person name="Nakayama K."/>
        </authorList>
    </citation>
    <scope>NUCLEOTIDE SEQUENCE</scope>
</reference>
<gene>
    <name evidence="2" type="ORF">Tci_662755</name>
</gene>
<dbReference type="EMBL" id="BKCJ010511861">
    <property type="protein sequence ID" value="GFA90783.1"/>
    <property type="molecule type" value="Genomic_DNA"/>
</dbReference>
<feature type="region of interest" description="Disordered" evidence="1">
    <location>
        <begin position="49"/>
        <end position="69"/>
    </location>
</feature>
<name>A0A699KFM5_TANCI</name>
<evidence type="ECO:0000256" key="1">
    <source>
        <dbReference type="SAM" id="MobiDB-lite"/>
    </source>
</evidence>